<dbReference type="InterPro" id="IPR052159">
    <property type="entry name" value="Competence_DNA_uptake"/>
</dbReference>
<dbReference type="Pfam" id="PF03772">
    <property type="entry name" value="Competence"/>
    <property type="match status" value="1"/>
</dbReference>
<feature type="transmembrane region" description="Helical" evidence="6">
    <location>
        <begin position="329"/>
        <end position="348"/>
    </location>
</feature>
<dbReference type="EMBL" id="LCMI01000009">
    <property type="protein sequence ID" value="KKU32603.1"/>
    <property type="molecule type" value="Genomic_DNA"/>
</dbReference>
<evidence type="ECO:0000313" key="8">
    <source>
        <dbReference type="EMBL" id="KKU32603.1"/>
    </source>
</evidence>
<evidence type="ECO:0000259" key="7">
    <source>
        <dbReference type="Pfam" id="PF03772"/>
    </source>
</evidence>
<dbReference type="InterPro" id="IPR004477">
    <property type="entry name" value="ComEC_N"/>
</dbReference>
<feature type="transmembrane region" description="Helical" evidence="6">
    <location>
        <begin position="354"/>
        <end position="371"/>
    </location>
</feature>
<keyword evidence="2" id="KW-1003">Cell membrane</keyword>
<dbReference type="Proteomes" id="UP000034794">
    <property type="component" value="Unassembled WGS sequence"/>
</dbReference>
<dbReference type="PANTHER" id="PTHR30619:SF7">
    <property type="entry name" value="BETA-LACTAMASE DOMAIN PROTEIN"/>
    <property type="match status" value="1"/>
</dbReference>
<feature type="transmembrane region" description="Helical" evidence="6">
    <location>
        <begin position="194"/>
        <end position="211"/>
    </location>
</feature>
<keyword evidence="4 6" id="KW-1133">Transmembrane helix</keyword>
<dbReference type="NCBIfam" id="TIGR00360">
    <property type="entry name" value="ComEC_N-term"/>
    <property type="match status" value="1"/>
</dbReference>
<feature type="transmembrane region" description="Helical" evidence="6">
    <location>
        <begin position="164"/>
        <end position="189"/>
    </location>
</feature>
<evidence type="ECO:0000256" key="6">
    <source>
        <dbReference type="SAM" id="Phobius"/>
    </source>
</evidence>
<dbReference type="GO" id="GO:0005886">
    <property type="term" value="C:plasma membrane"/>
    <property type="evidence" value="ECO:0007669"/>
    <property type="project" value="UniProtKB-SubCell"/>
</dbReference>
<proteinExistence type="predicted"/>
<feature type="domain" description="ComEC/Rec2-related protein" evidence="7">
    <location>
        <begin position="142"/>
        <end position="365"/>
    </location>
</feature>
<protein>
    <submittedName>
        <fullName evidence="8">ComEC/Rec2-related protein</fullName>
    </submittedName>
</protein>
<comment type="subcellular location">
    <subcellularLocation>
        <location evidence="1">Cell membrane</location>
        <topology evidence="1">Multi-pass membrane protein</topology>
    </subcellularLocation>
</comment>
<evidence type="ECO:0000313" key="9">
    <source>
        <dbReference type="Proteomes" id="UP000034794"/>
    </source>
</evidence>
<feature type="transmembrane region" description="Helical" evidence="6">
    <location>
        <begin position="298"/>
        <end position="317"/>
    </location>
</feature>
<keyword evidence="3 6" id="KW-0812">Transmembrane</keyword>
<evidence type="ECO:0000256" key="2">
    <source>
        <dbReference type="ARBA" id="ARBA00022475"/>
    </source>
</evidence>
<keyword evidence="5 6" id="KW-0472">Membrane</keyword>
<organism evidence="8 9">
    <name type="scientific">Candidatus Collierbacteria bacterium GW2011_GWA2_46_26</name>
    <dbReference type="NCBI Taxonomy" id="1618381"/>
    <lineage>
        <taxon>Bacteria</taxon>
        <taxon>Candidatus Collieribacteriota</taxon>
    </lineage>
</organism>
<evidence type="ECO:0000256" key="3">
    <source>
        <dbReference type="ARBA" id="ARBA00022692"/>
    </source>
</evidence>
<dbReference type="AlphaFoldDB" id="A0A0G1RRQ8"/>
<sequence length="373" mass="41431">MKTRILILVLLFGFRCILGWLSLSTFVVGEKIRVVGYPNKTYQDTTKCIITIGRFSFLTEDICAKFDDNKLAAVGNVDKKVIDGIGGKLWLTNAKIETNEKNQNLNKSNTQNGVFLSNFRESLVDVYRKYVPEPEAGLVAGIVLGYKNDIGQELYQQMINSGSIHIAVASGYNILLVGGLILSVCFYFVRRREAIWIALVSMALYAGLAGGEPPVIRALWMATLMYVGQILGRANQGWWSLTLSAWAMLMFEPTLLSSVSFQLSVGASFGLIVVEPYLVKQFSMISGRGPVELMKNTGVTTTLSTMFITVPIIWWHFGRMSLFGIFSNILILPFVPPLMFFGALMLALPSLFSIPVYALAHWIVLVIRFFGSS</sequence>
<evidence type="ECO:0000256" key="1">
    <source>
        <dbReference type="ARBA" id="ARBA00004651"/>
    </source>
</evidence>
<name>A0A0G1RRQ8_9BACT</name>
<evidence type="ECO:0000256" key="4">
    <source>
        <dbReference type="ARBA" id="ARBA00022989"/>
    </source>
</evidence>
<gene>
    <name evidence="8" type="ORF">UX47_C0009G0040</name>
</gene>
<reference evidence="8 9" key="1">
    <citation type="journal article" date="2015" name="Nature">
        <title>rRNA introns, odd ribosomes, and small enigmatic genomes across a large radiation of phyla.</title>
        <authorList>
            <person name="Brown C.T."/>
            <person name="Hug L.A."/>
            <person name="Thomas B.C."/>
            <person name="Sharon I."/>
            <person name="Castelle C.J."/>
            <person name="Singh A."/>
            <person name="Wilkins M.J."/>
            <person name="Williams K.H."/>
            <person name="Banfield J.F."/>
        </authorList>
    </citation>
    <scope>NUCLEOTIDE SEQUENCE [LARGE SCALE GENOMIC DNA]</scope>
</reference>
<dbReference type="PANTHER" id="PTHR30619">
    <property type="entry name" value="DNA INTERNALIZATION/COMPETENCE PROTEIN COMEC/REC2"/>
    <property type="match status" value="1"/>
</dbReference>
<evidence type="ECO:0000256" key="5">
    <source>
        <dbReference type="ARBA" id="ARBA00023136"/>
    </source>
</evidence>
<accession>A0A0G1RRQ8</accession>
<comment type="caution">
    <text evidence="8">The sequence shown here is derived from an EMBL/GenBank/DDBJ whole genome shotgun (WGS) entry which is preliminary data.</text>
</comment>